<feature type="domain" description="ABC transporter" evidence="4">
    <location>
        <begin position="24"/>
        <end position="255"/>
    </location>
</feature>
<dbReference type="PANTHER" id="PTHR42788:SF21">
    <property type="entry name" value="ABC TRANSPORTER ATP-BINDING PROTEIN"/>
    <property type="match status" value="1"/>
</dbReference>
<keyword evidence="1" id="KW-0813">Transport</keyword>
<dbReference type="Pfam" id="PF00005">
    <property type="entry name" value="ABC_tran"/>
    <property type="match status" value="1"/>
</dbReference>
<dbReference type="SUPFAM" id="SSF52540">
    <property type="entry name" value="P-loop containing nucleoside triphosphate hydrolases"/>
    <property type="match status" value="1"/>
</dbReference>
<dbReference type="InterPro" id="IPR017871">
    <property type="entry name" value="ABC_transporter-like_CS"/>
</dbReference>
<comment type="caution">
    <text evidence="5">The sequence shown here is derived from an EMBL/GenBank/DDBJ whole genome shotgun (WGS) entry which is preliminary data.</text>
</comment>
<dbReference type="GO" id="GO:0005524">
    <property type="term" value="F:ATP binding"/>
    <property type="evidence" value="ECO:0007669"/>
    <property type="project" value="UniProtKB-KW"/>
</dbReference>
<evidence type="ECO:0000313" key="5">
    <source>
        <dbReference type="EMBL" id="PWK15829.1"/>
    </source>
</evidence>
<name>A0A316DF62_9BACL</name>
<evidence type="ECO:0000259" key="4">
    <source>
        <dbReference type="PROSITE" id="PS50893"/>
    </source>
</evidence>
<dbReference type="InterPro" id="IPR003593">
    <property type="entry name" value="AAA+_ATPase"/>
</dbReference>
<evidence type="ECO:0000256" key="3">
    <source>
        <dbReference type="ARBA" id="ARBA00022840"/>
    </source>
</evidence>
<proteinExistence type="predicted"/>
<dbReference type="AlphaFoldDB" id="A0A316DF62"/>
<protein>
    <submittedName>
        <fullName evidence="5">NitT/TauT family transport system ATP-binding protein</fullName>
    </submittedName>
</protein>
<dbReference type="CDD" id="cd03293">
    <property type="entry name" value="ABC_NrtD_SsuB_transporters"/>
    <property type="match status" value="1"/>
</dbReference>
<dbReference type="Gene3D" id="3.40.50.300">
    <property type="entry name" value="P-loop containing nucleotide triphosphate hydrolases"/>
    <property type="match status" value="1"/>
</dbReference>
<organism evidence="5 6">
    <name type="scientific">Tumebacillus permanentifrigoris</name>
    <dbReference type="NCBI Taxonomy" id="378543"/>
    <lineage>
        <taxon>Bacteria</taxon>
        <taxon>Bacillati</taxon>
        <taxon>Bacillota</taxon>
        <taxon>Bacilli</taxon>
        <taxon>Bacillales</taxon>
        <taxon>Alicyclobacillaceae</taxon>
        <taxon>Tumebacillus</taxon>
    </lineage>
</organism>
<keyword evidence="2" id="KW-0547">Nucleotide-binding</keyword>
<evidence type="ECO:0000256" key="2">
    <source>
        <dbReference type="ARBA" id="ARBA00022741"/>
    </source>
</evidence>
<evidence type="ECO:0000313" key="6">
    <source>
        <dbReference type="Proteomes" id="UP000245634"/>
    </source>
</evidence>
<dbReference type="GO" id="GO:0016887">
    <property type="term" value="F:ATP hydrolysis activity"/>
    <property type="evidence" value="ECO:0007669"/>
    <property type="project" value="InterPro"/>
</dbReference>
<gene>
    <name evidence="5" type="ORF">C7459_10269</name>
</gene>
<keyword evidence="6" id="KW-1185">Reference proteome</keyword>
<accession>A0A316DF62</accession>
<reference evidence="5 6" key="1">
    <citation type="submission" date="2018-05" db="EMBL/GenBank/DDBJ databases">
        <title>Genomic Encyclopedia of Type Strains, Phase IV (KMG-IV): sequencing the most valuable type-strain genomes for metagenomic binning, comparative biology and taxonomic classification.</title>
        <authorList>
            <person name="Goeker M."/>
        </authorList>
    </citation>
    <scope>NUCLEOTIDE SEQUENCE [LARGE SCALE GENOMIC DNA]</scope>
    <source>
        <strain evidence="5 6">DSM 18773</strain>
    </source>
</reference>
<dbReference type="Proteomes" id="UP000245634">
    <property type="component" value="Unassembled WGS sequence"/>
</dbReference>
<dbReference type="InterPro" id="IPR027417">
    <property type="entry name" value="P-loop_NTPase"/>
</dbReference>
<dbReference type="PANTHER" id="PTHR42788">
    <property type="entry name" value="TAURINE IMPORT ATP-BINDING PROTEIN-RELATED"/>
    <property type="match status" value="1"/>
</dbReference>
<dbReference type="SMART" id="SM00382">
    <property type="entry name" value="AAA"/>
    <property type="match status" value="1"/>
</dbReference>
<sequence>MGFPTRFSAHLCLYTSEVNIMTAISFAGVYQKYITKSGETTALQEITLDIQAGEMIGLVGPSGCGKSTLLSLIAGLLVPTSGSVRVFGEKVAGPSPDRGYMFQQDYLLPWRTILDNILIGAEIAGRVTPQIRERALHLLEEMGLDGSAAKHPHQLSGGMRQRVALVRTLLTEPQIVLLDEPFSALDYQIKLQLEELVTTTLKARGITGVLVTHDLGEAVAMCDRIVVLSNHPGRIKRILDVPHNVRQRSPLAARETAEYHSLFRTIWGDLQDEY</sequence>
<evidence type="ECO:0000256" key="1">
    <source>
        <dbReference type="ARBA" id="ARBA00022448"/>
    </source>
</evidence>
<dbReference type="InterPro" id="IPR003439">
    <property type="entry name" value="ABC_transporter-like_ATP-bd"/>
</dbReference>
<dbReference type="PROSITE" id="PS00211">
    <property type="entry name" value="ABC_TRANSPORTER_1"/>
    <property type="match status" value="1"/>
</dbReference>
<dbReference type="InterPro" id="IPR050166">
    <property type="entry name" value="ABC_transporter_ATP-bind"/>
</dbReference>
<keyword evidence="3 5" id="KW-0067">ATP-binding</keyword>
<dbReference type="EMBL" id="QGGL01000002">
    <property type="protein sequence ID" value="PWK15829.1"/>
    <property type="molecule type" value="Genomic_DNA"/>
</dbReference>
<dbReference type="PROSITE" id="PS50893">
    <property type="entry name" value="ABC_TRANSPORTER_2"/>
    <property type="match status" value="1"/>
</dbReference>